<organism evidence="1 2">
    <name type="scientific">Metabacillus mangrovi</name>
    <dbReference type="NCBI Taxonomy" id="1491830"/>
    <lineage>
        <taxon>Bacteria</taxon>
        <taxon>Bacillati</taxon>
        <taxon>Bacillota</taxon>
        <taxon>Bacilli</taxon>
        <taxon>Bacillales</taxon>
        <taxon>Bacillaceae</taxon>
        <taxon>Metabacillus</taxon>
    </lineage>
</organism>
<dbReference type="Proteomes" id="UP000434639">
    <property type="component" value="Unassembled WGS sequence"/>
</dbReference>
<reference evidence="1 2" key="1">
    <citation type="journal article" date="2017" name="Int. J. Syst. Evol. Microbiol.">
        <title>Bacillus mangrovi sp. nov., isolated from a sediment sample from a mangrove forest.</title>
        <authorList>
            <person name="Gupta V."/>
            <person name="Singh P.K."/>
            <person name="Korpole S."/>
            <person name="Tanuku N.R.S."/>
            <person name="Pinnaka A.K."/>
        </authorList>
    </citation>
    <scope>NUCLEOTIDE SEQUENCE [LARGE SCALE GENOMIC DNA]</scope>
    <source>
        <strain evidence="1 2">KCTC 33872</strain>
    </source>
</reference>
<evidence type="ECO:0000313" key="2">
    <source>
        <dbReference type="Proteomes" id="UP000434639"/>
    </source>
</evidence>
<sequence>MYVLGVDLSGPANHRDTAAALFKMEGEELKLITLQNGLSDADLLSLAMKTEGAVLAAGLDAPLSYNDGGGDRPSDRWFRKEMIKSGLHPGSIMTPTLTKMVYLTVRGIALASMLERTVPGIQIAEVHPGSALLKRVPEEEKGHVLLYKKEPESGSYLIEWFRTQRITGIPDRELSSHETDAIAAGMAVRDWILGRPKVLFPKQPPHHPYDLIC</sequence>
<proteinExistence type="predicted"/>
<keyword evidence="2" id="KW-1185">Reference proteome</keyword>
<gene>
    <name evidence="1" type="ORF">GKZ89_09190</name>
</gene>
<dbReference type="RefSeq" id="WP_155112108.1">
    <property type="nucleotide sequence ID" value="NZ_WMIB01000007.1"/>
</dbReference>
<name>A0A7X2S5H4_9BACI</name>
<dbReference type="OrthoDB" id="5783260at2"/>
<protein>
    <submittedName>
        <fullName evidence="1">DUF429 domain-containing protein</fullName>
    </submittedName>
</protein>
<evidence type="ECO:0000313" key="1">
    <source>
        <dbReference type="EMBL" id="MTH53576.1"/>
    </source>
</evidence>
<comment type="caution">
    <text evidence="1">The sequence shown here is derived from an EMBL/GenBank/DDBJ whole genome shotgun (WGS) entry which is preliminary data.</text>
</comment>
<dbReference type="AlphaFoldDB" id="A0A7X2S5H4"/>
<accession>A0A7X2S5H4</accession>
<dbReference type="EMBL" id="WMIB01000007">
    <property type="protein sequence ID" value="MTH53576.1"/>
    <property type="molecule type" value="Genomic_DNA"/>
</dbReference>